<accession>A0A822ZSC7</accession>
<keyword evidence="2" id="KW-1185">Reference proteome</keyword>
<proteinExistence type="predicted"/>
<sequence length="22" mass="2632">MNLQFSIEELYEEIGNGLKYKL</sequence>
<gene>
    <name evidence="1" type="ORF">HUJ06_018751</name>
</gene>
<reference evidence="1 2" key="1">
    <citation type="journal article" date="2020" name="Mol. Biol. Evol.">
        <title>Distinct Expression and Methylation Patterns for Genes with Different Fates following a Single Whole-Genome Duplication in Flowering Plants.</title>
        <authorList>
            <person name="Shi T."/>
            <person name="Rahmani R.S."/>
            <person name="Gugger P.F."/>
            <person name="Wang M."/>
            <person name="Li H."/>
            <person name="Zhang Y."/>
            <person name="Li Z."/>
            <person name="Wang Q."/>
            <person name="Van de Peer Y."/>
            <person name="Marchal K."/>
            <person name="Chen J."/>
        </authorList>
    </citation>
    <scope>NUCLEOTIDE SEQUENCE [LARGE SCALE GENOMIC DNA]</scope>
    <source>
        <tissue evidence="1">Leaf</tissue>
    </source>
</reference>
<protein>
    <submittedName>
        <fullName evidence="1">Uncharacterized protein</fullName>
    </submittedName>
</protein>
<dbReference type="EMBL" id="DUZY01000008">
    <property type="protein sequence ID" value="DAD48814.1"/>
    <property type="molecule type" value="Genomic_DNA"/>
</dbReference>
<dbReference type="AlphaFoldDB" id="A0A822ZSC7"/>
<dbReference type="Proteomes" id="UP000607653">
    <property type="component" value="Unassembled WGS sequence"/>
</dbReference>
<name>A0A822ZSC7_NELNU</name>
<organism evidence="1 2">
    <name type="scientific">Nelumbo nucifera</name>
    <name type="common">Sacred lotus</name>
    <dbReference type="NCBI Taxonomy" id="4432"/>
    <lineage>
        <taxon>Eukaryota</taxon>
        <taxon>Viridiplantae</taxon>
        <taxon>Streptophyta</taxon>
        <taxon>Embryophyta</taxon>
        <taxon>Tracheophyta</taxon>
        <taxon>Spermatophyta</taxon>
        <taxon>Magnoliopsida</taxon>
        <taxon>Proteales</taxon>
        <taxon>Nelumbonaceae</taxon>
        <taxon>Nelumbo</taxon>
    </lineage>
</organism>
<evidence type="ECO:0000313" key="1">
    <source>
        <dbReference type="EMBL" id="DAD48814.1"/>
    </source>
</evidence>
<evidence type="ECO:0000313" key="2">
    <source>
        <dbReference type="Proteomes" id="UP000607653"/>
    </source>
</evidence>
<comment type="caution">
    <text evidence="1">The sequence shown here is derived from an EMBL/GenBank/DDBJ whole genome shotgun (WGS) entry which is preliminary data.</text>
</comment>